<keyword evidence="2 4" id="KW-1133">Transmembrane helix</keyword>
<dbReference type="PROSITE" id="PS50850">
    <property type="entry name" value="MFS"/>
    <property type="match status" value="1"/>
</dbReference>
<name>A0ABX4FQW8_9GAMM</name>
<dbReference type="InterPro" id="IPR020846">
    <property type="entry name" value="MFS_dom"/>
</dbReference>
<feature type="non-terminal residue" evidence="6">
    <location>
        <position position="123"/>
    </location>
</feature>
<feature type="domain" description="Major facilitator superfamily (MFS) profile" evidence="5">
    <location>
        <begin position="1"/>
        <end position="123"/>
    </location>
</feature>
<dbReference type="SUPFAM" id="SSF103473">
    <property type="entry name" value="MFS general substrate transporter"/>
    <property type="match status" value="1"/>
</dbReference>
<dbReference type="InterPro" id="IPR011701">
    <property type="entry name" value="MFS"/>
</dbReference>
<gene>
    <name evidence="6" type="ORF">ASV53_24945</name>
</gene>
<keyword evidence="7" id="KW-1185">Reference proteome</keyword>
<feature type="transmembrane region" description="Helical" evidence="4">
    <location>
        <begin position="59"/>
        <end position="81"/>
    </location>
</feature>
<keyword evidence="1 4" id="KW-0812">Transmembrane</keyword>
<dbReference type="Proteomes" id="UP000215999">
    <property type="component" value="Unassembled WGS sequence"/>
</dbReference>
<accession>A0ABX4FQW8</accession>
<proteinExistence type="predicted"/>
<organism evidence="6 7">
    <name type="scientific">Photobacterium sanguinicancri</name>
    <dbReference type="NCBI Taxonomy" id="875932"/>
    <lineage>
        <taxon>Bacteria</taxon>
        <taxon>Pseudomonadati</taxon>
        <taxon>Pseudomonadota</taxon>
        <taxon>Gammaproteobacteria</taxon>
        <taxon>Vibrionales</taxon>
        <taxon>Vibrionaceae</taxon>
        <taxon>Photobacterium</taxon>
    </lineage>
</organism>
<keyword evidence="3 4" id="KW-0472">Membrane</keyword>
<feature type="transmembrane region" description="Helical" evidence="4">
    <location>
        <begin position="87"/>
        <end position="108"/>
    </location>
</feature>
<comment type="caution">
    <text evidence="6">The sequence shown here is derived from an EMBL/GenBank/DDBJ whole genome shotgun (WGS) entry which is preliminary data.</text>
</comment>
<dbReference type="Gene3D" id="1.20.1250.20">
    <property type="entry name" value="MFS general substrate transporter like domains"/>
    <property type="match status" value="1"/>
</dbReference>
<dbReference type="PANTHER" id="PTHR11360">
    <property type="entry name" value="MONOCARBOXYLATE TRANSPORTER"/>
    <property type="match status" value="1"/>
</dbReference>
<dbReference type="InterPro" id="IPR050327">
    <property type="entry name" value="Proton-linked_MCT"/>
</dbReference>
<dbReference type="EMBL" id="NOIF01000526">
    <property type="protein sequence ID" value="OZS41236.1"/>
    <property type="molecule type" value="Genomic_DNA"/>
</dbReference>
<dbReference type="Pfam" id="PF07690">
    <property type="entry name" value="MFS_1"/>
    <property type="match status" value="1"/>
</dbReference>
<evidence type="ECO:0000256" key="2">
    <source>
        <dbReference type="ARBA" id="ARBA00022989"/>
    </source>
</evidence>
<evidence type="ECO:0000313" key="7">
    <source>
        <dbReference type="Proteomes" id="UP000215999"/>
    </source>
</evidence>
<evidence type="ECO:0000256" key="4">
    <source>
        <dbReference type="SAM" id="Phobius"/>
    </source>
</evidence>
<protein>
    <submittedName>
        <fullName evidence="6">MFS transporter</fullName>
    </submittedName>
</protein>
<sequence length="123" mass="12695">MLGTVLTVVAIAWSVMATSVVGFAIAFGPLLSVGLTLTSPVALTPLISHWFSRQRGKALFFLSTGSMAGIAVMTPVLTLGIELVGWRATLVAFSVLFVVLVVPAALLVMREDPPEGADGTGPG</sequence>
<evidence type="ECO:0000313" key="6">
    <source>
        <dbReference type="EMBL" id="OZS41236.1"/>
    </source>
</evidence>
<evidence type="ECO:0000256" key="3">
    <source>
        <dbReference type="ARBA" id="ARBA00023136"/>
    </source>
</evidence>
<dbReference type="InterPro" id="IPR036259">
    <property type="entry name" value="MFS_trans_sf"/>
</dbReference>
<feature type="transmembrane region" description="Helical" evidence="4">
    <location>
        <begin position="27"/>
        <end position="47"/>
    </location>
</feature>
<reference evidence="6 7" key="1">
    <citation type="journal article" date="2016" name="Antonie Van Leeuwenhoek">
        <title>Photobacterium sanguinicancri sp. nov. isolated from marine animals.</title>
        <authorList>
            <person name="Gomez-Gil B."/>
            <person name="Roque A."/>
            <person name="Rotllant G."/>
            <person name="Romalde J.L."/>
            <person name="Doce A."/>
            <person name="Eggermont M."/>
            <person name="Defoirdt T."/>
        </authorList>
    </citation>
    <scope>NUCLEOTIDE SEQUENCE [LARGE SCALE GENOMIC DNA]</scope>
    <source>
        <strain evidence="6 7">CAIM 1827</strain>
    </source>
</reference>
<evidence type="ECO:0000259" key="5">
    <source>
        <dbReference type="PROSITE" id="PS50850"/>
    </source>
</evidence>
<evidence type="ECO:0000256" key="1">
    <source>
        <dbReference type="ARBA" id="ARBA00022692"/>
    </source>
</evidence>
<dbReference type="PANTHER" id="PTHR11360:SF284">
    <property type="entry name" value="EG:103B4.3 PROTEIN-RELATED"/>
    <property type="match status" value="1"/>
</dbReference>